<dbReference type="Proteomes" id="UP000323717">
    <property type="component" value="Unassembled WGS sequence"/>
</dbReference>
<dbReference type="Proteomes" id="UP000435985">
    <property type="component" value="Unassembled WGS sequence"/>
</dbReference>
<dbReference type="Proteomes" id="UP000318823">
    <property type="component" value="Chromosome"/>
</dbReference>
<evidence type="ECO:0000313" key="8">
    <source>
        <dbReference type="Proteomes" id="UP000365824"/>
    </source>
</evidence>
<accession>A0A139KXE5</accession>
<dbReference type="EMBL" id="VWFO01000006">
    <property type="protein sequence ID" value="KAA4665350.1"/>
    <property type="molecule type" value="Genomic_DNA"/>
</dbReference>
<dbReference type="EMBL" id="CP041395">
    <property type="protein sequence ID" value="QDM07905.1"/>
    <property type="molecule type" value="Genomic_DNA"/>
</dbReference>
<sequence>MFGSTTFIFQSVEEGMGICQRIVCISYPDSWENKPLPSRIVRGNREAASQKIDYPLFKIF</sequence>
<dbReference type="Proteomes" id="UP000365824">
    <property type="component" value="Unassembled WGS sequence"/>
</dbReference>
<dbReference type="AlphaFoldDB" id="A0A139KXE5"/>
<evidence type="ECO:0000313" key="10">
    <source>
        <dbReference type="Proteomes" id="UP000435985"/>
    </source>
</evidence>
<evidence type="ECO:0000313" key="2">
    <source>
        <dbReference type="EMBL" id="KAA3939137.1"/>
    </source>
</evidence>
<evidence type="ECO:0000313" key="6">
    <source>
        <dbReference type="Proteomes" id="UP000318823"/>
    </source>
</evidence>
<evidence type="ECO:0000313" key="3">
    <source>
        <dbReference type="EMBL" id="KAA4665350.1"/>
    </source>
</evidence>
<dbReference type="Proteomes" id="UP000375690">
    <property type="component" value="Unassembled WGS sequence"/>
</dbReference>
<reference evidence="5" key="4">
    <citation type="submission" date="2019-07" db="EMBL/GenBank/DDBJ databases">
        <authorList>
            <person name="Ross B.D."/>
            <person name="Verster A.J."/>
            <person name="Radey M.C."/>
            <person name="Schmidtke D.T."/>
            <person name="Pope C.E."/>
            <person name="Hoffman L.R."/>
            <person name="Hajjar A."/>
            <person name="Peterson S.B."/>
            <person name="Borenstein E."/>
            <person name="Mougous J.D."/>
        </authorList>
    </citation>
    <scope>NUCLEOTIDE SEQUENCE</scope>
    <source>
        <strain evidence="5">3725 D1 iv</strain>
    </source>
</reference>
<organism evidence="4 9">
    <name type="scientific">Bacteroides ovatus</name>
    <dbReference type="NCBI Taxonomy" id="28116"/>
    <lineage>
        <taxon>Bacteria</taxon>
        <taxon>Pseudomonadati</taxon>
        <taxon>Bacteroidota</taxon>
        <taxon>Bacteroidia</taxon>
        <taxon>Bacteroidales</taxon>
        <taxon>Bacteroidaceae</taxon>
        <taxon>Bacteroides</taxon>
    </lineage>
</organism>
<reference evidence="7 8" key="3">
    <citation type="journal article" date="2019" name="Nat. Med.">
        <title>A library of human gut bacterial isolates paired with longitudinal multiomics data enables mechanistic microbiome research.</title>
        <authorList>
            <person name="Poyet M."/>
            <person name="Groussin M."/>
            <person name="Gibbons S.M."/>
            <person name="Avila-Pacheco J."/>
            <person name="Jiang X."/>
            <person name="Kearney S.M."/>
            <person name="Perrotta A.R."/>
            <person name="Berdy B."/>
            <person name="Zhao S."/>
            <person name="Lieberman T.D."/>
            <person name="Swanson P.K."/>
            <person name="Smith M."/>
            <person name="Roesemann S."/>
            <person name="Alexander J.E."/>
            <person name="Rich S.A."/>
            <person name="Livny J."/>
            <person name="Vlamakis H."/>
            <person name="Clish C."/>
            <person name="Bullock K."/>
            <person name="Deik A."/>
            <person name="Scott J."/>
            <person name="Pierce K.A."/>
            <person name="Xavier R.J."/>
            <person name="Alm E.J."/>
        </authorList>
    </citation>
    <scope>NUCLEOTIDE SEQUENCE [LARGE SCALE GENOMIC DNA]</scope>
    <source>
        <strain evidence="3 10">BIOML-A14</strain>
        <strain evidence="1 8">BIOML-A160</strain>
        <strain evidence="2 7">BIOML-A163</strain>
        <strain evidence="4 9">BIOML-A2</strain>
    </source>
</reference>
<evidence type="ECO:0000313" key="4">
    <source>
        <dbReference type="EMBL" id="KAB1330626.1"/>
    </source>
</evidence>
<proteinExistence type="predicted"/>
<evidence type="ECO:0000313" key="5">
    <source>
        <dbReference type="EMBL" id="QDM07905.1"/>
    </source>
</evidence>
<evidence type="ECO:0000313" key="7">
    <source>
        <dbReference type="Proteomes" id="UP000323717"/>
    </source>
</evidence>
<evidence type="ECO:0000313" key="9">
    <source>
        <dbReference type="Proteomes" id="UP000375690"/>
    </source>
</evidence>
<name>A0A139KXE5_BACOV</name>
<protein>
    <submittedName>
        <fullName evidence="4">Uncharacterized protein</fullName>
    </submittedName>
</protein>
<dbReference type="EMBL" id="VWLE01000525">
    <property type="protein sequence ID" value="KAA3939137.1"/>
    <property type="molecule type" value="Genomic_DNA"/>
</dbReference>
<gene>
    <name evidence="5" type="ORF">DYI28_03790</name>
    <name evidence="4" type="ORF">F3B53_02495</name>
    <name evidence="3" type="ORF">F3B98_06905</name>
    <name evidence="2" type="ORF">F3D71_24440</name>
    <name evidence="1" type="ORF">F3F25_18830</name>
</gene>
<dbReference type="EMBL" id="VWFC01000002">
    <property type="protein sequence ID" value="KAB1330626.1"/>
    <property type="molecule type" value="Genomic_DNA"/>
</dbReference>
<reference evidence="5" key="2">
    <citation type="journal article" date="2018" name="Nature">
        <title>Human gut bacteria contain acquired interbacterial defence systems.</title>
        <authorList>
            <person name="Ross B.D."/>
            <person name="Verster A.J."/>
            <person name="Radey M.C."/>
            <person name="Schmidtke D.T."/>
            <person name="Pope C.E."/>
            <person name="Hoffman L.R."/>
            <person name="Hajjar A."/>
            <person name="Peterson S.B."/>
            <person name="Borenstein E."/>
            <person name="Mougous J."/>
        </authorList>
    </citation>
    <scope>NUCLEOTIDE SEQUENCE</scope>
    <source>
        <strain evidence="5">3725 D1 iv</strain>
    </source>
</reference>
<reference evidence="6" key="1">
    <citation type="journal article" date="2018" name="J. Anim. Genet.">
        <title>Acquired interbacterial defense systems protect against interspecies antagonism in the human gut microbiome.</title>
        <authorList>
            <person name="Ross B.D."/>
            <person name="Verster A.J."/>
            <person name="Radey M.C."/>
            <person name="Schmidtke D.T."/>
            <person name="Pope C.E."/>
            <person name="Hoffman L.R."/>
            <person name="Hajjar A."/>
            <person name="Peterson S.B."/>
            <person name="Borenstein E."/>
            <person name="Mougous J."/>
        </authorList>
    </citation>
    <scope>NUCLEOTIDE SEQUENCE [LARGE SCALE GENOMIC DNA]</scope>
    <source>
        <strain evidence="6">3725 D1 iv</strain>
    </source>
</reference>
<dbReference type="EMBL" id="VWLB01000033">
    <property type="protein sequence ID" value="KAA3925962.1"/>
    <property type="molecule type" value="Genomic_DNA"/>
</dbReference>
<evidence type="ECO:0000313" key="1">
    <source>
        <dbReference type="EMBL" id="KAA3925962.1"/>
    </source>
</evidence>